<sequence>MRVTNHSDLLSFLSPSDLSKSSISY</sequence>
<evidence type="ECO:0000313" key="1">
    <source>
        <dbReference type="EMBL" id="JAE24868.1"/>
    </source>
</evidence>
<accession>A0A0A9GW98</accession>
<name>A0A0A9GW98_ARUDO</name>
<dbReference type="AlphaFoldDB" id="A0A0A9GW98"/>
<reference evidence="1" key="2">
    <citation type="journal article" date="2015" name="Data Brief">
        <title>Shoot transcriptome of the giant reed, Arundo donax.</title>
        <authorList>
            <person name="Barrero R.A."/>
            <person name="Guerrero F.D."/>
            <person name="Moolhuijzen P."/>
            <person name="Goolsby J.A."/>
            <person name="Tidwell J."/>
            <person name="Bellgard S.E."/>
            <person name="Bellgard M.I."/>
        </authorList>
    </citation>
    <scope>NUCLEOTIDE SEQUENCE</scope>
    <source>
        <tissue evidence="1">Shoot tissue taken approximately 20 cm above the soil surface</tissue>
    </source>
</reference>
<organism evidence="1">
    <name type="scientific">Arundo donax</name>
    <name type="common">Giant reed</name>
    <name type="synonym">Donax arundinaceus</name>
    <dbReference type="NCBI Taxonomy" id="35708"/>
    <lineage>
        <taxon>Eukaryota</taxon>
        <taxon>Viridiplantae</taxon>
        <taxon>Streptophyta</taxon>
        <taxon>Embryophyta</taxon>
        <taxon>Tracheophyta</taxon>
        <taxon>Spermatophyta</taxon>
        <taxon>Magnoliopsida</taxon>
        <taxon>Liliopsida</taxon>
        <taxon>Poales</taxon>
        <taxon>Poaceae</taxon>
        <taxon>PACMAD clade</taxon>
        <taxon>Arundinoideae</taxon>
        <taxon>Arundineae</taxon>
        <taxon>Arundo</taxon>
    </lineage>
</organism>
<protein>
    <submittedName>
        <fullName evidence="1">Uncharacterized protein</fullName>
    </submittedName>
</protein>
<dbReference type="EMBL" id="GBRH01173028">
    <property type="protein sequence ID" value="JAE24868.1"/>
    <property type="molecule type" value="Transcribed_RNA"/>
</dbReference>
<reference evidence="1" key="1">
    <citation type="submission" date="2014-09" db="EMBL/GenBank/DDBJ databases">
        <authorList>
            <person name="Magalhaes I.L.F."/>
            <person name="Oliveira U."/>
            <person name="Santos F.R."/>
            <person name="Vidigal T.H.D.A."/>
            <person name="Brescovit A.D."/>
            <person name="Santos A.J."/>
        </authorList>
    </citation>
    <scope>NUCLEOTIDE SEQUENCE</scope>
    <source>
        <tissue evidence="1">Shoot tissue taken approximately 20 cm above the soil surface</tissue>
    </source>
</reference>
<proteinExistence type="predicted"/>